<name>A0A0M0G6G3_9BACI</name>
<accession>A0A0M0G6G3</accession>
<comment type="caution">
    <text evidence="2">The sequence shown here is derived from an EMBL/GenBank/DDBJ whole genome shotgun (WGS) entry which is preliminary data.</text>
</comment>
<organism evidence="2 3">
    <name type="scientific">Rossellomorea marisflavi</name>
    <dbReference type="NCBI Taxonomy" id="189381"/>
    <lineage>
        <taxon>Bacteria</taxon>
        <taxon>Bacillati</taxon>
        <taxon>Bacillota</taxon>
        <taxon>Bacilli</taxon>
        <taxon>Bacillales</taxon>
        <taxon>Bacillaceae</taxon>
        <taxon>Rossellomorea</taxon>
    </lineage>
</organism>
<dbReference type="RefSeq" id="WP_053428950.1">
    <property type="nucleotide sequence ID" value="NZ_LGUE01000004.1"/>
</dbReference>
<dbReference type="InterPro" id="IPR016181">
    <property type="entry name" value="Acyl_CoA_acyltransferase"/>
</dbReference>
<dbReference type="GO" id="GO:0016747">
    <property type="term" value="F:acyltransferase activity, transferring groups other than amino-acyl groups"/>
    <property type="evidence" value="ECO:0007669"/>
    <property type="project" value="InterPro"/>
</dbReference>
<dbReference type="Gene3D" id="3.40.630.30">
    <property type="match status" value="1"/>
</dbReference>
<evidence type="ECO:0000259" key="1">
    <source>
        <dbReference type="PROSITE" id="PS51186"/>
    </source>
</evidence>
<evidence type="ECO:0000313" key="2">
    <source>
        <dbReference type="EMBL" id="KON85368.1"/>
    </source>
</evidence>
<dbReference type="STRING" id="189381.GCA_900166615_01457"/>
<dbReference type="Gene3D" id="2.160.20.80">
    <property type="entry name" value="E3 ubiquitin-protein ligase SopA"/>
    <property type="match status" value="1"/>
</dbReference>
<dbReference type="InterPro" id="IPR001646">
    <property type="entry name" value="5peptide_repeat"/>
</dbReference>
<dbReference type="PROSITE" id="PS51186">
    <property type="entry name" value="GNAT"/>
    <property type="match status" value="1"/>
</dbReference>
<dbReference type="InterPro" id="IPR000182">
    <property type="entry name" value="GNAT_dom"/>
</dbReference>
<dbReference type="PANTHER" id="PTHR14136">
    <property type="entry name" value="BTB_POZ DOMAIN-CONTAINING PROTEIN KCTD9"/>
    <property type="match status" value="1"/>
</dbReference>
<dbReference type="Pfam" id="PF13508">
    <property type="entry name" value="Acetyltransf_7"/>
    <property type="match status" value="1"/>
</dbReference>
<protein>
    <submittedName>
        <fullName evidence="2">Acetyltransferase</fullName>
    </submittedName>
</protein>
<gene>
    <name evidence="2" type="ORF">AF331_12195</name>
</gene>
<dbReference type="OrthoDB" id="9786032at2"/>
<dbReference type="AlphaFoldDB" id="A0A0M0G6G3"/>
<dbReference type="Proteomes" id="UP000037405">
    <property type="component" value="Unassembled WGS sequence"/>
</dbReference>
<evidence type="ECO:0000313" key="3">
    <source>
        <dbReference type="Proteomes" id="UP000037405"/>
    </source>
</evidence>
<dbReference type="InterPro" id="IPR051082">
    <property type="entry name" value="Pentapeptide-BTB/POZ_domain"/>
</dbReference>
<feature type="domain" description="N-acetyltransferase" evidence="1">
    <location>
        <begin position="1"/>
        <end position="139"/>
    </location>
</feature>
<dbReference type="SUPFAM" id="SSF141571">
    <property type="entry name" value="Pentapeptide repeat-like"/>
    <property type="match status" value="1"/>
</dbReference>
<dbReference type="SUPFAM" id="SSF55729">
    <property type="entry name" value="Acyl-CoA N-acyltransferases (Nat)"/>
    <property type="match status" value="1"/>
</dbReference>
<proteinExistence type="predicted"/>
<sequence length="288" mass="32988">MKRTFDEEARRWLSDDSIVDYNIQPPGYSSVEMTIYMIEELVYFKIIAHDVVVGGIILTMTGSSFGRIDRIFVDPDVQAQHIGSTVIRLIEEAFPDVRTWDLETSSRQVNNHHFYEKMGYQAVFQTEDEYSYIKRIKLQSPAGNVVEQQDLSLTQYEDCKMEHTDHYQVTLQGSSFCNSNLMNTHFSNCNLRDSTFKNINLTHASYADLNFSYSSMRLVTMGGVRFMDTSLGEKQDPLSFERCELQGTTIKNSNLKNVQITGSDISGMTIDGISVEELLDVYKRHSLL</sequence>
<keyword evidence="3" id="KW-1185">Reference proteome</keyword>
<dbReference type="PANTHER" id="PTHR14136:SF17">
    <property type="entry name" value="BTB_POZ DOMAIN-CONTAINING PROTEIN KCTD9"/>
    <property type="match status" value="1"/>
</dbReference>
<dbReference type="PATRIC" id="fig|189381.12.peg.2471"/>
<dbReference type="EMBL" id="LGUE01000004">
    <property type="protein sequence ID" value="KON85368.1"/>
    <property type="molecule type" value="Genomic_DNA"/>
</dbReference>
<dbReference type="Pfam" id="PF13599">
    <property type="entry name" value="Pentapeptide_4"/>
    <property type="match status" value="1"/>
</dbReference>
<keyword evidence="2" id="KW-0808">Transferase</keyword>
<dbReference type="CDD" id="cd04301">
    <property type="entry name" value="NAT_SF"/>
    <property type="match status" value="1"/>
</dbReference>
<reference evidence="3" key="1">
    <citation type="submission" date="2015-07" db="EMBL/GenBank/DDBJ databases">
        <title>Fjat-14235 jcm11544.</title>
        <authorList>
            <person name="Liu B."/>
            <person name="Wang J."/>
            <person name="Zhu Y."/>
            <person name="Liu G."/>
            <person name="Chen Q."/>
            <person name="Chen Z."/>
            <person name="Lan J."/>
            <person name="Che J."/>
            <person name="Ge C."/>
            <person name="Shi H."/>
            <person name="Pan Z."/>
            <person name="Liu X."/>
        </authorList>
    </citation>
    <scope>NUCLEOTIDE SEQUENCE [LARGE SCALE GENOMIC DNA]</scope>
    <source>
        <strain evidence="3">JCM 11544</strain>
    </source>
</reference>